<feature type="domain" description="Fe/B12 periplasmic-binding" evidence="5">
    <location>
        <begin position="272"/>
        <end position="530"/>
    </location>
</feature>
<dbReference type="PANTHER" id="PTHR43280">
    <property type="entry name" value="ARAC-FAMILY TRANSCRIPTIONAL REGULATOR"/>
    <property type="match status" value="1"/>
</dbReference>
<evidence type="ECO:0000259" key="5">
    <source>
        <dbReference type="PROSITE" id="PS50983"/>
    </source>
</evidence>
<dbReference type="Gene3D" id="2.60.120.10">
    <property type="entry name" value="Jelly Rolls"/>
    <property type="match status" value="1"/>
</dbReference>
<evidence type="ECO:0000313" key="7">
    <source>
        <dbReference type="Proteomes" id="UP000567067"/>
    </source>
</evidence>
<accession>A0A7W3XU42</accession>
<dbReference type="InterPro" id="IPR014710">
    <property type="entry name" value="RmlC-like_jellyroll"/>
</dbReference>
<dbReference type="SUPFAM" id="SSF53807">
    <property type="entry name" value="Helical backbone' metal receptor"/>
    <property type="match status" value="1"/>
</dbReference>
<protein>
    <submittedName>
        <fullName evidence="6">AraC-like DNA-binding protein</fullName>
    </submittedName>
</protein>
<dbReference type="SUPFAM" id="SSF51215">
    <property type="entry name" value="Regulatory protein AraC"/>
    <property type="match status" value="1"/>
</dbReference>
<evidence type="ECO:0000256" key="1">
    <source>
        <dbReference type="ARBA" id="ARBA00023015"/>
    </source>
</evidence>
<dbReference type="Proteomes" id="UP000567067">
    <property type="component" value="Unassembled WGS sequence"/>
</dbReference>
<dbReference type="PROSITE" id="PS00041">
    <property type="entry name" value="HTH_ARAC_FAMILY_1"/>
    <property type="match status" value="1"/>
</dbReference>
<dbReference type="AlphaFoldDB" id="A0A7W3XU42"/>
<dbReference type="RefSeq" id="WP_182539717.1">
    <property type="nucleotide sequence ID" value="NZ_JACJIP010000045.1"/>
</dbReference>
<dbReference type="InterPro" id="IPR037923">
    <property type="entry name" value="HTH-like"/>
</dbReference>
<dbReference type="InterPro" id="IPR003313">
    <property type="entry name" value="AraC-bd"/>
</dbReference>
<dbReference type="Pfam" id="PF02311">
    <property type="entry name" value="AraC_binding"/>
    <property type="match status" value="1"/>
</dbReference>
<comment type="caution">
    <text evidence="6">The sequence shown here is derived from an EMBL/GenBank/DDBJ whole genome shotgun (WGS) entry which is preliminary data.</text>
</comment>
<dbReference type="PROSITE" id="PS01124">
    <property type="entry name" value="HTH_ARAC_FAMILY_2"/>
    <property type="match status" value="1"/>
</dbReference>
<evidence type="ECO:0000256" key="3">
    <source>
        <dbReference type="ARBA" id="ARBA00023163"/>
    </source>
</evidence>
<evidence type="ECO:0000313" key="6">
    <source>
        <dbReference type="EMBL" id="MBA9088251.1"/>
    </source>
</evidence>
<keyword evidence="7" id="KW-1185">Reference proteome</keyword>
<dbReference type="PANTHER" id="PTHR43280:SF28">
    <property type="entry name" value="HTH-TYPE TRANSCRIPTIONAL ACTIVATOR RHAS"/>
    <property type="match status" value="1"/>
</dbReference>
<organism evidence="6 7">
    <name type="scientific">Fontibacillus solani</name>
    <dbReference type="NCBI Taxonomy" id="1572857"/>
    <lineage>
        <taxon>Bacteria</taxon>
        <taxon>Bacillati</taxon>
        <taxon>Bacillota</taxon>
        <taxon>Bacilli</taxon>
        <taxon>Bacillales</taxon>
        <taxon>Paenibacillaceae</taxon>
        <taxon>Fontibacillus</taxon>
    </lineage>
</organism>
<dbReference type="Pfam" id="PF01497">
    <property type="entry name" value="Peripla_BP_2"/>
    <property type="match status" value="1"/>
</dbReference>
<dbReference type="PROSITE" id="PS50983">
    <property type="entry name" value="FE_B12_PBP"/>
    <property type="match status" value="1"/>
</dbReference>
<dbReference type="PRINTS" id="PR00032">
    <property type="entry name" value="HTHARAC"/>
</dbReference>
<dbReference type="InterPro" id="IPR018060">
    <property type="entry name" value="HTH_AraC"/>
</dbReference>
<dbReference type="Pfam" id="PF12833">
    <property type="entry name" value="HTH_18"/>
    <property type="match status" value="1"/>
</dbReference>
<dbReference type="Gene3D" id="1.10.10.60">
    <property type="entry name" value="Homeodomain-like"/>
    <property type="match status" value="2"/>
</dbReference>
<dbReference type="SMART" id="SM00342">
    <property type="entry name" value="HTH_ARAC"/>
    <property type="match status" value="1"/>
</dbReference>
<keyword evidence="2 6" id="KW-0238">DNA-binding</keyword>
<dbReference type="EMBL" id="JACJIP010000045">
    <property type="protein sequence ID" value="MBA9088251.1"/>
    <property type="molecule type" value="Genomic_DNA"/>
</dbReference>
<keyword evidence="3" id="KW-0804">Transcription</keyword>
<dbReference type="GO" id="GO:0043565">
    <property type="term" value="F:sequence-specific DNA binding"/>
    <property type="evidence" value="ECO:0007669"/>
    <property type="project" value="InterPro"/>
</dbReference>
<dbReference type="InterPro" id="IPR009057">
    <property type="entry name" value="Homeodomain-like_sf"/>
</dbReference>
<proteinExistence type="predicted"/>
<sequence length="530" mass="61135">MNQEMTMTVYIPLQLKNHCFQRGFRSKPLTFRRPSIVFVVNGTGIIFINQKSHSLKSGVTIILNPDDHVQFINDSSNEMELQLLHYQPFRFNATNQTFAAAEVPLDFTRCMPVISSSSLVDSFLTKIKTATGNDERQYQVKRQLYFSELILHLHSLIEIESSAIDDTISKTITYMEENYAKPISMSELPRMAGMTQSSYCRAFKKKTGMTPGQYLTKIRILKAKELMMDRKSTLRQIAVQVGYQDELYFSRIFKKTEGMSPSVYTQRKDKKIAIISKYLLQDHLLALGIEPIAAPAYPRYYDTPSGFPSYLHKRLQSTVPLNAERELSPSDVLSLSPDWIFKTEVSYSLAGRPLEPEGNTLLISHSTSWEQYLRDIAVRLDKKKTAERLIHKMTALEKKAQTTLAPLARQGTWAIVRLLPNDLRLYGVKDHAFTDLFYKRLQFKADDRLTHSYYESNALHKLGSLDPDNVLILWSEPREIEAIQVEEAWQQLKAVQNNRIFIPDSKEWDPWGPIGREYMIQSMVKFFQLS</sequence>
<evidence type="ECO:0000256" key="2">
    <source>
        <dbReference type="ARBA" id="ARBA00023125"/>
    </source>
</evidence>
<dbReference type="InterPro" id="IPR002491">
    <property type="entry name" value="ABC_transptr_periplasmic_BD"/>
</dbReference>
<feature type="domain" description="HTH araC/xylS-type" evidence="4">
    <location>
        <begin position="169"/>
        <end position="267"/>
    </location>
</feature>
<evidence type="ECO:0000259" key="4">
    <source>
        <dbReference type="PROSITE" id="PS01124"/>
    </source>
</evidence>
<dbReference type="GO" id="GO:0003700">
    <property type="term" value="F:DNA-binding transcription factor activity"/>
    <property type="evidence" value="ECO:0007669"/>
    <property type="project" value="InterPro"/>
</dbReference>
<dbReference type="Gene3D" id="3.40.50.1980">
    <property type="entry name" value="Nitrogenase molybdenum iron protein domain"/>
    <property type="match status" value="2"/>
</dbReference>
<reference evidence="6 7" key="1">
    <citation type="submission" date="2020-08" db="EMBL/GenBank/DDBJ databases">
        <title>Genomic Encyclopedia of Type Strains, Phase III (KMG-III): the genomes of soil and plant-associated and newly described type strains.</title>
        <authorList>
            <person name="Whitman W."/>
        </authorList>
    </citation>
    <scope>NUCLEOTIDE SEQUENCE [LARGE SCALE GENOMIC DNA]</scope>
    <source>
        <strain evidence="6 7">CECT 8693</strain>
    </source>
</reference>
<dbReference type="InterPro" id="IPR020449">
    <property type="entry name" value="Tscrpt_reg_AraC-type_HTH"/>
</dbReference>
<gene>
    <name evidence="6" type="ORF">FHR92_004747</name>
</gene>
<dbReference type="SUPFAM" id="SSF46689">
    <property type="entry name" value="Homeodomain-like"/>
    <property type="match status" value="2"/>
</dbReference>
<keyword evidence="1" id="KW-0805">Transcription regulation</keyword>
<dbReference type="InterPro" id="IPR018062">
    <property type="entry name" value="HTH_AraC-typ_CS"/>
</dbReference>
<name>A0A7W3XU42_9BACL</name>